<dbReference type="PRINTS" id="PR00260">
    <property type="entry name" value="CHEMTRNSDUCR"/>
</dbReference>
<dbReference type="SMART" id="SM00304">
    <property type="entry name" value="HAMP"/>
    <property type="match status" value="1"/>
</dbReference>
<dbReference type="Gene3D" id="1.10.287.950">
    <property type="entry name" value="Methyl-accepting chemotaxis protein"/>
    <property type="match status" value="1"/>
</dbReference>
<dbReference type="AlphaFoldDB" id="A0A6N8DPD7"/>
<dbReference type="Pfam" id="PF17200">
    <property type="entry name" value="sCache_2"/>
    <property type="match status" value="1"/>
</dbReference>
<dbReference type="CDD" id="cd06225">
    <property type="entry name" value="HAMP"/>
    <property type="match status" value="1"/>
</dbReference>
<protein>
    <submittedName>
        <fullName evidence="12">HAMP domain-containing protein</fullName>
    </submittedName>
</protein>
<keyword evidence="2" id="KW-1003">Cell membrane</keyword>
<dbReference type="Pfam" id="PF00672">
    <property type="entry name" value="HAMP"/>
    <property type="match status" value="1"/>
</dbReference>
<feature type="transmembrane region" description="Helical" evidence="9">
    <location>
        <begin position="21"/>
        <end position="41"/>
    </location>
</feature>
<dbReference type="GO" id="GO:0007165">
    <property type="term" value="P:signal transduction"/>
    <property type="evidence" value="ECO:0007669"/>
    <property type="project" value="UniProtKB-KW"/>
</dbReference>
<accession>A0A6N8DPD7</accession>
<keyword evidence="6 8" id="KW-0807">Transducer</keyword>
<dbReference type="InterPro" id="IPR003660">
    <property type="entry name" value="HAMP_dom"/>
</dbReference>
<feature type="domain" description="HAMP" evidence="11">
    <location>
        <begin position="220"/>
        <end position="273"/>
    </location>
</feature>
<evidence type="ECO:0000313" key="12">
    <source>
        <dbReference type="EMBL" id="MTV32178.1"/>
    </source>
</evidence>
<evidence type="ECO:0000256" key="8">
    <source>
        <dbReference type="PROSITE-ProRule" id="PRU00284"/>
    </source>
</evidence>
<evidence type="ECO:0000259" key="11">
    <source>
        <dbReference type="PROSITE" id="PS50885"/>
    </source>
</evidence>
<dbReference type="CDD" id="cd18774">
    <property type="entry name" value="PDC2_HK_sensor"/>
    <property type="match status" value="1"/>
</dbReference>
<evidence type="ECO:0000256" key="6">
    <source>
        <dbReference type="ARBA" id="ARBA00023224"/>
    </source>
</evidence>
<proteinExistence type="inferred from homology"/>
<evidence type="ECO:0000256" key="1">
    <source>
        <dbReference type="ARBA" id="ARBA00004651"/>
    </source>
</evidence>
<dbReference type="GO" id="GO:0004888">
    <property type="term" value="F:transmembrane signaling receptor activity"/>
    <property type="evidence" value="ECO:0007669"/>
    <property type="project" value="InterPro"/>
</dbReference>
<dbReference type="Gene3D" id="6.10.340.10">
    <property type="match status" value="1"/>
</dbReference>
<evidence type="ECO:0000256" key="9">
    <source>
        <dbReference type="SAM" id="Phobius"/>
    </source>
</evidence>
<sequence length="571" mass="61148">MSPKRGDRPVALKLNSISTRIGGIVALAFVCIGGGGAFSYFNLRANLLDQKELQLKNEVDTAKTFIDSIRQRAEKGEFSQDEAKARAVEALRPVRFGEDSYFFIYRTDGVNVLLPPNPKREGVNLIELKDSNGVPFVRDLIEHAKDGGGLTKYLWVKPGEQAPSLKLGYSELVEGWDWIVGTGFHVSDIETALARSSRLLIAAICAAMATLAIIAFIVQRSIGRPLKSLTHSMEQLRRGDLDAAIAGEARGDEIGQIARAVAEFRNLLREKLARDAEAERDRRADADRVRRETLQKIASDFEVRVGGAAGAIDSQAQRFELVSRDLHALSSATRDQAATSAQTGRTVEQNVQAASAAAEELSASIREILAQVSRAAEFSSVAVAESAQAKAAMHELSESSRQVGEVVALIEDIANKTNLLALNATIEAARAGEAGKGFGVVAAEVKTLADSTKKAIEDITRRIEAIQHGADASMTSNRTVEETIGRIDSSASAIAATLDQQSAAVDQIAEAITGTLTLVCELTRSMTSLQDQALAADGKSQEVAESARDMRGQAAELQAQLGQLSQALRAG</sequence>
<dbReference type="EMBL" id="WNKS01000014">
    <property type="protein sequence ID" value="MTV32178.1"/>
    <property type="molecule type" value="Genomic_DNA"/>
</dbReference>
<dbReference type="Proteomes" id="UP000439113">
    <property type="component" value="Unassembled WGS sequence"/>
</dbReference>
<evidence type="ECO:0000313" key="13">
    <source>
        <dbReference type="Proteomes" id="UP000439113"/>
    </source>
</evidence>
<keyword evidence="4 9" id="KW-1133">Transmembrane helix</keyword>
<dbReference type="SUPFAM" id="SSF58104">
    <property type="entry name" value="Methyl-accepting chemotaxis protein (MCP) signaling domain"/>
    <property type="match status" value="1"/>
</dbReference>
<evidence type="ECO:0000256" key="2">
    <source>
        <dbReference type="ARBA" id="ARBA00022475"/>
    </source>
</evidence>
<name>A0A6N8DPD7_RHOAC</name>
<evidence type="ECO:0000256" key="7">
    <source>
        <dbReference type="ARBA" id="ARBA00029447"/>
    </source>
</evidence>
<keyword evidence="3 9" id="KW-0812">Transmembrane</keyword>
<dbReference type="PROSITE" id="PS50111">
    <property type="entry name" value="CHEMOTAXIS_TRANSDUC_2"/>
    <property type="match status" value="1"/>
</dbReference>
<dbReference type="InterPro" id="IPR033480">
    <property type="entry name" value="sCache_2"/>
</dbReference>
<feature type="transmembrane region" description="Helical" evidence="9">
    <location>
        <begin position="199"/>
        <end position="218"/>
    </location>
</feature>
<dbReference type="SMART" id="SM00283">
    <property type="entry name" value="MA"/>
    <property type="match status" value="1"/>
</dbReference>
<dbReference type="Gene3D" id="3.30.450.20">
    <property type="entry name" value="PAS domain"/>
    <property type="match status" value="1"/>
</dbReference>
<dbReference type="Pfam" id="PF00015">
    <property type="entry name" value="MCPsignal"/>
    <property type="match status" value="1"/>
</dbReference>
<comment type="subcellular location">
    <subcellularLocation>
        <location evidence="1">Cell membrane</location>
        <topology evidence="1">Multi-pass membrane protein</topology>
    </subcellularLocation>
</comment>
<dbReference type="PANTHER" id="PTHR32089:SF112">
    <property type="entry name" value="LYSOZYME-LIKE PROTEIN-RELATED"/>
    <property type="match status" value="1"/>
</dbReference>
<evidence type="ECO:0000259" key="10">
    <source>
        <dbReference type="PROSITE" id="PS50111"/>
    </source>
</evidence>
<dbReference type="InterPro" id="IPR004089">
    <property type="entry name" value="MCPsignal_dom"/>
</dbReference>
<dbReference type="OrthoDB" id="8482111at2"/>
<evidence type="ECO:0000256" key="4">
    <source>
        <dbReference type="ARBA" id="ARBA00022989"/>
    </source>
</evidence>
<evidence type="ECO:0000256" key="3">
    <source>
        <dbReference type="ARBA" id="ARBA00022692"/>
    </source>
</evidence>
<comment type="caution">
    <text evidence="12">The sequence shown here is derived from an EMBL/GenBank/DDBJ whole genome shotgun (WGS) entry which is preliminary data.</text>
</comment>
<keyword evidence="5 9" id="KW-0472">Membrane</keyword>
<dbReference type="PROSITE" id="PS50885">
    <property type="entry name" value="HAMP"/>
    <property type="match status" value="1"/>
</dbReference>
<dbReference type="SMART" id="SM01049">
    <property type="entry name" value="Cache_2"/>
    <property type="match status" value="1"/>
</dbReference>
<dbReference type="GO" id="GO:0006935">
    <property type="term" value="P:chemotaxis"/>
    <property type="evidence" value="ECO:0007669"/>
    <property type="project" value="InterPro"/>
</dbReference>
<dbReference type="InterPro" id="IPR004090">
    <property type="entry name" value="Chemotax_Me-accpt_rcpt"/>
</dbReference>
<reference evidence="12 13" key="1">
    <citation type="submission" date="2019-11" db="EMBL/GenBank/DDBJ databases">
        <title>Whole-genome sequence of a Rhodoblastus acidophilus DSM 142.</title>
        <authorList>
            <person name="Kyndt J.A."/>
            <person name="Meyer T.E."/>
        </authorList>
    </citation>
    <scope>NUCLEOTIDE SEQUENCE [LARGE SCALE GENOMIC DNA]</scope>
    <source>
        <strain evidence="12 13">DSM 142</strain>
    </source>
</reference>
<feature type="domain" description="Methyl-accepting transducer" evidence="10">
    <location>
        <begin position="290"/>
        <end position="547"/>
    </location>
</feature>
<dbReference type="PANTHER" id="PTHR32089">
    <property type="entry name" value="METHYL-ACCEPTING CHEMOTAXIS PROTEIN MCPB"/>
    <property type="match status" value="1"/>
</dbReference>
<organism evidence="12 13">
    <name type="scientific">Rhodoblastus acidophilus</name>
    <name type="common">Rhodopseudomonas acidophila</name>
    <dbReference type="NCBI Taxonomy" id="1074"/>
    <lineage>
        <taxon>Bacteria</taxon>
        <taxon>Pseudomonadati</taxon>
        <taxon>Pseudomonadota</taxon>
        <taxon>Alphaproteobacteria</taxon>
        <taxon>Hyphomicrobiales</taxon>
        <taxon>Rhodoblastaceae</taxon>
        <taxon>Rhodoblastus</taxon>
    </lineage>
</organism>
<comment type="similarity">
    <text evidence="7">Belongs to the methyl-accepting chemotaxis (MCP) protein family.</text>
</comment>
<gene>
    <name evidence="12" type="ORF">GJ654_14405</name>
</gene>
<dbReference type="GO" id="GO:0005886">
    <property type="term" value="C:plasma membrane"/>
    <property type="evidence" value="ECO:0007669"/>
    <property type="project" value="UniProtKB-SubCell"/>
</dbReference>
<evidence type="ECO:0000256" key="5">
    <source>
        <dbReference type="ARBA" id="ARBA00023136"/>
    </source>
</evidence>